<dbReference type="AlphaFoldDB" id="A0AAN8PLB9"/>
<dbReference type="CDD" id="cd11390">
    <property type="entry name" value="bHLH_TS"/>
    <property type="match status" value="1"/>
</dbReference>
<feature type="compositionally biased region" description="Polar residues" evidence="6">
    <location>
        <begin position="49"/>
        <end position="59"/>
    </location>
</feature>
<evidence type="ECO:0000259" key="7">
    <source>
        <dbReference type="PROSITE" id="PS50888"/>
    </source>
</evidence>
<keyword evidence="1" id="KW-0217">Developmental protein</keyword>
<dbReference type="PANTHER" id="PTHR20937:SF3">
    <property type="entry name" value="IP14615P"/>
    <property type="match status" value="1"/>
</dbReference>
<dbReference type="InterPro" id="IPR036638">
    <property type="entry name" value="HLH_DNA-bd_sf"/>
</dbReference>
<feature type="compositionally biased region" description="Basic and acidic residues" evidence="6">
    <location>
        <begin position="38"/>
        <end position="48"/>
    </location>
</feature>
<feature type="domain" description="BHLH" evidence="7">
    <location>
        <begin position="145"/>
        <end position="198"/>
    </location>
</feature>
<dbReference type="GO" id="GO:0046983">
    <property type="term" value="F:protein dimerization activity"/>
    <property type="evidence" value="ECO:0007669"/>
    <property type="project" value="InterPro"/>
</dbReference>
<sequence length="283" mass="31961">MDMDHLIRDHKEDKSDMSSDSDSVGEKSNDASVNSIKDGFESGEDKSCSGETKTTSTRLPEQENARKGTPLTVPCEIKMFIEDLNKNETIITSVPNPAWKEAATQLERGNLQSLVLLFGPVLLSPYLIVPLSESNDGNNFPVSTDYKKSACDRERTRMRDMNRAFDMLRAKLPATKSPGKKLSKIEALRLSIRYIRHLQSLLDIAVEPNYEDDKSNTFYWADKCYPLPETDAFLCNPTVQRQDTGVFYETENNYYYGPSEGESVWKDSTMTNPYTFLPLGFGS</sequence>
<dbReference type="GO" id="GO:0005634">
    <property type="term" value="C:nucleus"/>
    <property type="evidence" value="ECO:0007669"/>
    <property type="project" value="TreeGrafter"/>
</dbReference>
<keyword evidence="3" id="KW-0238">DNA-binding</keyword>
<feature type="region of interest" description="Disordered" evidence="6">
    <location>
        <begin position="1"/>
        <end position="69"/>
    </location>
</feature>
<evidence type="ECO:0000256" key="5">
    <source>
        <dbReference type="ARBA" id="ARBA00023242"/>
    </source>
</evidence>
<reference evidence="8 9" key="1">
    <citation type="submission" date="2023-10" db="EMBL/GenBank/DDBJ databases">
        <title>Genomes of two closely related lineages of the louse Polyplax serrata with different host specificities.</title>
        <authorList>
            <person name="Martinu J."/>
            <person name="Tarabai H."/>
            <person name="Stefka J."/>
            <person name="Hypsa V."/>
        </authorList>
    </citation>
    <scope>NUCLEOTIDE SEQUENCE [LARGE SCALE GENOMIC DNA]</scope>
    <source>
        <strain evidence="8">HR10_N</strain>
    </source>
</reference>
<keyword evidence="4" id="KW-0804">Transcription</keyword>
<protein>
    <recommendedName>
        <fullName evidence="7">BHLH domain-containing protein</fullName>
    </recommendedName>
</protein>
<evidence type="ECO:0000313" key="8">
    <source>
        <dbReference type="EMBL" id="KAK6638682.1"/>
    </source>
</evidence>
<accession>A0AAN8PLB9</accession>
<feature type="compositionally biased region" description="Basic and acidic residues" evidence="6">
    <location>
        <begin position="1"/>
        <end position="17"/>
    </location>
</feature>
<dbReference type="GO" id="GO:0001707">
    <property type="term" value="P:mesoderm formation"/>
    <property type="evidence" value="ECO:0007669"/>
    <property type="project" value="TreeGrafter"/>
</dbReference>
<dbReference type="GO" id="GO:0000978">
    <property type="term" value="F:RNA polymerase II cis-regulatory region sequence-specific DNA binding"/>
    <property type="evidence" value="ECO:0007669"/>
    <property type="project" value="TreeGrafter"/>
</dbReference>
<dbReference type="Pfam" id="PF00010">
    <property type="entry name" value="HLH"/>
    <property type="match status" value="1"/>
</dbReference>
<evidence type="ECO:0000256" key="2">
    <source>
        <dbReference type="ARBA" id="ARBA00023015"/>
    </source>
</evidence>
<evidence type="ECO:0000256" key="4">
    <source>
        <dbReference type="ARBA" id="ARBA00023163"/>
    </source>
</evidence>
<keyword evidence="2" id="KW-0805">Transcription regulation</keyword>
<evidence type="ECO:0000313" key="9">
    <source>
        <dbReference type="Proteomes" id="UP001372834"/>
    </source>
</evidence>
<dbReference type="EMBL" id="JAWJWE010000003">
    <property type="protein sequence ID" value="KAK6638682.1"/>
    <property type="molecule type" value="Genomic_DNA"/>
</dbReference>
<dbReference type="FunFam" id="4.10.280.10:FF:000090">
    <property type="entry name" value="Salivary gland-expressed bHLH"/>
    <property type="match status" value="1"/>
</dbReference>
<evidence type="ECO:0000256" key="3">
    <source>
        <dbReference type="ARBA" id="ARBA00023125"/>
    </source>
</evidence>
<dbReference type="InterPro" id="IPR011598">
    <property type="entry name" value="bHLH_dom"/>
</dbReference>
<organism evidence="8 9">
    <name type="scientific">Polyplax serrata</name>
    <name type="common">Common mouse louse</name>
    <dbReference type="NCBI Taxonomy" id="468196"/>
    <lineage>
        <taxon>Eukaryota</taxon>
        <taxon>Metazoa</taxon>
        <taxon>Ecdysozoa</taxon>
        <taxon>Arthropoda</taxon>
        <taxon>Hexapoda</taxon>
        <taxon>Insecta</taxon>
        <taxon>Pterygota</taxon>
        <taxon>Neoptera</taxon>
        <taxon>Paraneoptera</taxon>
        <taxon>Psocodea</taxon>
        <taxon>Troctomorpha</taxon>
        <taxon>Phthiraptera</taxon>
        <taxon>Anoplura</taxon>
        <taxon>Polyplacidae</taxon>
        <taxon>Polyplax</taxon>
    </lineage>
</organism>
<dbReference type="SUPFAM" id="SSF47459">
    <property type="entry name" value="HLH, helix-loop-helix DNA-binding domain"/>
    <property type="match status" value="1"/>
</dbReference>
<evidence type="ECO:0000256" key="6">
    <source>
        <dbReference type="SAM" id="MobiDB-lite"/>
    </source>
</evidence>
<keyword evidence="5" id="KW-0539">Nucleus</keyword>
<dbReference type="Gene3D" id="4.10.280.10">
    <property type="entry name" value="Helix-loop-helix DNA-binding domain"/>
    <property type="match status" value="1"/>
</dbReference>
<comment type="caution">
    <text evidence="8">The sequence shown here is derived from an EMBL/GenBank/DDBJ whole genome shotgun (WGS) entry which is preliminary data.</text>
</comment>
<gene>
    <name evidence="8" type="ORF">RUM43_006949</name>
</gene>
<dbReference type="InterPro" id="IPR040259">
    <property type="entry name" value="Mesogenin/MesP"/>
</dbReference>
<dbReference type="PANTHER" id="PTHR20937">
    <property type="entry name" value="IP14615P"/>
    <property type="match status" value="1"/>
</dbReference>
<dbReference type="Proteomes" id="UP001372834">
    <property type="component" value="Unassembled WGS sequence"/>
</dbReference>
<proteinExistence type="predicted"/>
<name>A0AAN8PLB9_POLSC</name>
<evidence type="ECO:0000256" key="1">
    <source>
        <dbReference type="ARBA" id="ARBA00022473"/>
    </source>
</evidence>
<dbReference type="GO" id="GO:0000981">
    <property type="term" value="F:DNA-binding transcription factor activity, RNA polymerase II-specific"/>
    <property type="evidence" value="ECO:0007669"/>
    <property type="project" value="TreeGrafter"/>
</dbReference>
<dbReference type="SMART" id="SM00353">
    <property type="entry name" value="HLH"/>
    <property type="match status" value="1"/>
</dbReference>
<dbReference type="PROSITE" id="PS50888">
    <property type="entry name" value="BHLH"/>
    <property type="match status" value="1"/>
</dbReference>